<protein>
    <submittedName>
        <fullName evidence="2">DUF4252 domain-containing protein</fullName>
    </submittedName>
</protein>
<comment type="caution">
    <text evidence="2">The sequence shown here is derived from an EMBL/GenBank/DDBJ whole genome shotgun (WGS) entry which is preliminary data.</text>
</comment>
<evidence type="ECO:0000313" key="2">
    <source>
        <dbReference type="EMBL" id="NAY90631.1"/>
    </source>
</evidence>
<dbReference type="Proteomes" id="UP000667650">
    <property type="component" value="Unassembled WGS sequence"/>
</dbReference>
<gene>
    <name evidence="2" type="ORF">GTQ34_01755</name>
</gene>
<dbReference type="AlphaFoldDB" id="A0A964TBT3"/>
<organism evidence="2 3">
    <name type="scientific">Flagellimonas ochracea</name>
    <dbReference type="NCBI Taxonomy" id="2696472"/>
    <lineage>
        <taxon>Bacteria</taxon>
        <taxon>Pseudomonadati</taxon>
        <taxon>Bacteroidota</taxon>
        <taxon>Flavobacteriia</taxon>
        <taxon>Flavobacteriales</taxon>
        <taxon>Flavobacteriaceae</taxon>
        <taxon>Flagellimonas</taxon>
    </lineage>
</organism>
<dbReference type="RefSeq" id="WP_166522038.1">
    <property type="nucleotide sequence ID" value="NZ_JAAABI010000001.1"/>
</dbReference>
<dbReference type="EMBL" id="JAAABI010000001">
    <property type="protein sequence ID" value="NAY90631.1"/>
    <property type="molecule type" value="Genomic_DNA"/>
</dbReference>
<name>A0A964TBT3_9FLAO</name>
<feature type="signal peptide" evidence="1">
    <location>
        <begin position="1"/>
        <end position="26"/>
    </location>
</feature>
<reference evidence="2" key="1">
    <citation type="submission" date="2020-01" db="EMBL/GenBank/DDBJ databases">
        <title>Muricauda ochracea sp. nov., isolated from a tidal flat of Garorim bay in Korea.</title>
        <authorList>
            <person name="Kim D."/>
            <person name="Yoo Y."/>
            <person name="Kim J.-J."/>
        </authorList>
    </citation>
    <scope>NUCLEOTIDE SEQUENCE</scope>
    <source>
        <strain evidence="2">JGD-17</strain>
    </source>
</reference>
<sequence length="185" mass="21951">MRKWFLFYLLYSMGTVFMVSQTPTNALENNYKVTSTVIGKPMLLVAQRVNINKNNEKDIEFVNLVNQLDSLKVFTTKDRQIVDEISEMVYGYVHNRGFKEYEIDKVYDEDVEFFINGDSDMNVADNLVMFVKERRRISFFWNKQRYTTLTLELYGKNMDLKKLPLLVEKMGLPEELNRIVNLEEK</sequence>
<accession>A0A964TBT3</accession>
<dbReference type="Pfam" id="PF14060">
    <property type="entry name" value="DUF4252"/>
    <property type="match status" value="1"/>
</dbReference>
<proteinExistence type="predicted"/>
<evidence type="ECO:0000313" key="3">
    <source>
        <dbReference type="Proteomes" id="UP000667650"/>
    </source>
</evidence>
<evidence type="ECO:0000256" key="1">
    <source>
        <dbReference type="SAM" id="SignalP"/>
    </source>
</evidence>
<keyword evidence="3" id="KW-1185">Reference proteome</keyword>
<dbReference type="InterPro" id="IPR025348">
    <property type="entry name" value="DUF4252"/>
</dbReference>
<keyword evidence="1" id="KW-0732">Signal</keyword>
<feature type="chain" id="PRO_5036917359" evidence="1">
    <location>
        <begin position="27"/>
        <end position="185"/>
    </location>
</feature>